<dbReference type="Pfam" id="PF05458">
    <property type="entry name" value="Siva"/>
    <property type="match status" value="1"/>
</dbReference>
<dbReference type="PANTHER" id="PTHR14365:SF1">
    <property type="entry name" value="APOPTOSIS REGULATORY PROTEIN SIVA"/>
    <property type="match status" value="1"/>
</dbReference>
<protein>
    <recommendedName>
        <fullName evidence="4">Apoptosis regulatory protein Siva</fullName>
    </recommendedName>
</protein>
<name>A0A9D3PNU4_MEGAT</name>
<feature type="region of interest" description="Disordered" evidence="1">
    <location>
        <begin position="67"/>
        <end position="108"/>
    </location>
</feature>
<dbReference type="Proteomes" id="UP001046870">
    <property type="component" value="Chromosome 14"/>
</dbReference>
<dbReference type="GO" id="GO:0005175">
    <property type="term" value="F:CD27 receptor binding"/>
    <property type="evidence" value="ECO:0007669"/>
    <property type="project" value="TreeGrafter"/>
</dbReference>
<sequence length="173" mass="19048">MYHRCDGTGEFNRQLGSEMSKRPCPWSDGTPQRKTCVREGVVGGEAERKEVYERTKALLFASARSAHLSPAPSGPHAAPSQRGAAKGGQMRLGPRGELLRSPHKTGETATSPVCALCERPLLSGSPCERCEKVVCTQCQRQCSLCLRTHCFTCCLPNYEERYERMVCIDCPAL</sequence>
<feature type="region of interest" description="Disordered" evidence="1">
    <location>
        <begin position="1"/>
        <end position="30"/>
    </location>
</feature>
<feature type="compositionally biased region" description="Low complexity" evidence="1">
    <location>
        <begin position="67"/>
        <end position="80"/>
    </location>
</feature>
<gene>
    <name evidence="2" type="ORF">MATL_G00166550</name>
</gene>
<dbReference type="InterPro" id="IPR022773">
    <property type="entry name" value="Siva"/>
</dbReference>
<organism evidence="2 3">
    <name type="scientific">Megalops atlanticus</name>
    <name type="common">Tarpon</name>
    <name type="synonym">Clupea gigantea</name>
    <dbReference type="NCBI Taxonomy" id="7932"/>
    <lineage>
        <taxon>Eukaryota</taxon>
        <taxon>Metazoa</taxon>
        <taxon>Chordata</taxon>
        <taxon>Craniata</taxon>
        <taxon>Vertebrata</taxon>
        <taxon>Euteleostomi</taxon>
        <taxon>Actinopterygii</taxon>
        <taxon>Neopterygii</taxon>
        <taxon>Teleostei</taxon>
        <taxon>Elopiformes</taxon>
        <taxon>Megalopidae</taxon>
        <taxon>Megalops</taxon>
    </lineage>
</organism>
<dbReference type="PANTHER" id="PTHR14365">
    <property type="entry name" value="APOPTOSIS REGULATORY PROTEIN SIVA"/>
    <property type="match status" value="1"/>
</dbReference>
<evidence type="ECO:0000313" key="2">
    <source>
        <dbReference type="EMBL" id="KAG7464529.1"/>
    </source>
</evidence>
<accession>A0A9D3PNU4</accession>
<evidence type="ECO:0000256" key="1">
    <source>
        <dbReference type="SAM" id="MobiDB-lite"/>
    </source>
</evidence>
<dbReference type="AlphaFoldDB" id="A0A9D3PNU4"/>
<dbReference type="GO" id="GO:0097191">
    <property type="term" value="P:extrinsic apoptotic signaling pathway"/>
    <property type="evidence" value="ECO:0007669"/>
    <property type="project" value="TreeGrafter"/>
</dbReference>
<keyword evidence="3" id="KW-1185">Reference proteome</keyword>
<dbReference type="OrthoDB" id="60860at2759"/>
<feature type="compositionally biased region" description="Basic and acidic residues" evidence="1">
    <location>
        <begin position="97"/>
        <end position="106"/>
    </location>
</feature>
<reference evidence="2" key="1">
    <citation type="submission" date="2021-01" db="EMBL/GenBank/DDBJ databases">
        <authorList>
            <person name="Zahm M."/>
            <person name="Roques C."/>
            <person name="Cabau C."/>
            <person name="Klopp C."/>
            <person name="Donnadieu C."/>
            <person name="Jouanno E."/>
            <person name="Lampietro C."/>
            <person name="Louis A."/>
            <person name="Herpin A."/>
            <person name="Echchiki A."/>
            <person name="Berthelot C."/>
            <person name="Parey E."/>
            <person name="Roest-Crollius H."/>
            <person name="Braasch I."/>
            <person name="Postlethwait J."/>
            <person name="Bobe J."/>
            <person name="Montfort J."/>
            <person name="Bouchez O."/>
            <person name="Begum T."/>
            <person name="Mejri S."/>
            <person name="Adams A."/>
            <person name="Chen W.-J."/>
            <person name="Guiguen Y."/>
        </authorList>
    </citation>
    <scope>NUCLEOTIDE SEQUENCE</scope>
    <source>
        <strain evidence="2">YG-15Mar2019-1</strain>
        <tissue evidence="2">Brain</tissue>
    </source>
</reference>
<evidence type="ECO:0008006" key="4">
    <source>
        <dbReference type="Google" id="ProtNLM"/>
    </source>
</evidence>
<proteinExistence type="predicted"/>
<evidence type="ECO:0000313" key="3">
    <source>
        <dbReference type="Proteomes" id="UP001046870"/>
    </source>
</evidence>
<dbReference type="EMBL" id="JAFDVH010000014">
    <property type="protein sequence ID" value="KAG7464529.1"/>
    <property type="molecule type" value="Genomic_DNA"/>
</dbReference>
<comment type="caution">
    <text evidence="2">The sequence shown here is derived from an EMBL/GenBank/DDBJ whole genome shotgun (WGS) entry which is preliminary data.</text>
</comment>